<feature type="compositionally biased region" description="Basic and acidic residues" evidence="1">
    <location>
        <begin position="43"/>
        <end position="75"/>
    </location>
</feature>
<name>A0A4V1X8Y2_9PEZI</name>
<keyword evidence="3" id="KW-1185">Reference proteome</keyword>
<dbReference type="EMBL" id="QJNU01000927">
    <property type="protein sequence ID" value="RYO82758.1"/>
    <property type="molecule type" value="Genomic_DNA"/>
</dbReference>
<proteinExistence type="predicted"/>
<evidence type="ECO:0000313" key="2">
    <source>
        <dbReference type="EMBL" id="RYO82758.1"/>
    </source>
</evidence>
<reference evidence="2 3" key="1">
    <citation type="submission" date="2018-06" db="EMBL/GenBank/DDBJ databases">
        <title>Complete Genomes of Monosporascus.</title>
        <authorList>
            <person name="Robinson A.J."/>
            <person name="Natvig D.O."/>
        </authorList>
    </citation>
    <scope>NUCLEOTIDE SEQUENCE [LARGE SCALE GENOMIC DNA]</scope>
    <source>
        <strain evidence="2 3">CBS 110550</strain>
    </source>
</reference>
<dbReference type="AlphaFoldDB" id="A0A4V1X8Y2"/>
<gene>
    <name evidence="2" type="ORF">DL764_009562</name>
</gene>
<dbReference type="Proteomes" id="UP000293360">
    <property type="component" value="Unassembled WGS sequence"/>
</dbReference>
<evidence type="ECO:0000256" key="1">
    <source>
        <dbReference type="SAM" id="MobiDB-lite"/>
    </source>
</evidence>
<accession>A0A4V1X8Y2</accession>
<organism evidence="2 3">
    <name type="scientific">Monosporascus ibericus</name>
    <dbReference type="NCBI Taxonomy" id="155417"/>
    <lineage>
        <taxon>Eukaryota</taxon>
        <taxon>Fungi</taxon>
        <taxon>Dikarya</taxon>
        <taxon>Ascomycota</taxon>
        <taxon>Pezizomycotina</taxon>
        <taxon>Sordariomycetes</taxon>
        <taxon>Xylariomycetidae</taxon>
        <taxon>Xylariales</taxon>
        <taxon>Xylariales incertae sedis</taxon>
        <taxon>Monosporascus</taxon>
    </lineage>
</organism>
<feature type="region of interest" description="Disordered" evidence="1">
    <location>
        <begin position="1"/>
        <end position="123"/>
    </location>
</feature>
<evidence type="ECO:0000313" key="3">
    <source>
        <dbReference type="Proteomes" id="UP000293360"/>
    </source>
</evidence>
<comment type="caution">
    <text evidence="2">The sequence shown here is derived from an EMBL/GenBank/DDBJ whole genome shotgun (WGS) entry which is preliminary data.</text>
</comment>
<protein>
    <submittedName>
        <fullName evidence="2">Uncharacterized protein</fullName>
    </submittedName>
</protein>
<sequence>MQSTAHRKQLSGQTVDFVAPEPPRIEPLTPGDPIQLEITSNEGPKRDSRNQSEDNPKFLIEARPESEDELKDSSKRRTARKGARGTDNQASTPNKRRRVTPGSARKRFRSQKLKRLAKTVDLRSDDRQAHAVTDDNIFDLSPVEEHDPNVNRCCDECANFGSIQHDCGKLP</sequence>
<feature type="compositionally biased region" description="Basic residues" evidence="1">
    <location>
        <begin position="94"/>
        <end position="117"/>
    </location>
</feature>